<keyword evidence="1" id="KW-0732">Signal</keyword>
<feature type="signal peptide" evidence="1">
    <location>
        <begin position="1"/>
        <end position="29"/>
    </location>
</feature>
<dbReference type="EMBL" id="JACHGT010000008">
    <property type="protein sequence ID" value="MBB6036037.1"/>
    <property type="molecule type" value="Genomic_DNA"/>
</dbReference>
<proteinExistence type="predicted"/>
<dbReference type="AlphaFoldDB" id="A0A841FRV5"/>
<protein>
    <submittedName>
        <fullName evidence="2">Opacity protein-like surface antigen</fullName>
    </submittedName>
</protein>
<keyword evidence="3" id="KW-1185">Reference proteome</keyword>
<feature type="chain" id="PRO_5032854616" evidence="1">
    <location>
        <begin position="30"/>
        <end position="131"/>
    </location>
</feature>
<accession>A0A841FRV5</accession>
<name>A0A841FRV5_9ACTN</name>
<dbReference type="Proteomes" id="UP000548476">
    <property type="component" value="Unassembled WGS sequence"/>
</dbReference>
<sequence>MRTKTVVRASIAATAAAVAAIGAAAPAQAADANAYSIDGDGYLLGVMVHHDDGDKFYVGDSRADGHGVRGYLFDSNGNVLKTIYNGNGTAGPSATFSYDVLAGRDYTMKICTVDGSNDWSPTNCGYRAITE</sequence>
<evidence type="ECO:0000313" key="2">
    <source>
        <dbReference type="EMBL" id="MBB6036037.1"/>
    </source>
</evidence>
<reference evidence="2 3" key="1">
    <citation type="submission" date="2020-08" db="EMBL/GenBank/DDBJ databases">
        <title>Genomic Encyclopedia of Type Strains, Phase IV (KMG-IV): sequencing the most valuable type-strain genomes for metagenomic binning, comparative biology and taxonomic classification.</title>
        <authorList>
            <person name="Goeker M."/>
        </authorList>
    </citation>
    <scope>NUCLEOTIDE SEQUENCE [LARGE SCALE GENOMIC DNA]</scope>
    <source>
        <strain evidence="2 3">YIM 65646</strain>
    </source>
</reference>
<evidence type="ECO:0000256" key="1">
    <source>
        <dbReference type="SAM" id="SignalP"/>
    </source>
</evidence>
<dbReference type="RefSeq" id="WP_184788886.1">
    <property type="nucleotide sequence ID" value="NZ_BONT01000046.1"/>
</dbReference>
<gene>
    <name evidence="2" type="ORF">HNR73_003905</name>
</gene>
<comment type="caution">
    <text evidence="2">The sequence shown here is derived from an EMBL/GenBank/DDBJ whole genome shotgun (WGS) entry which is preliminary data.</text>
</comment>
<organism evidence="2 3">
    <name type="scientific">Phytomonospora endophytica</name>
    <dbReference type="NCBI Taxonomy" id="714109"/>
    <lineage>
        <taxon>Bacteria</taxon>
        <taxon>Bacillati</taxon>
        <taxon>Actinomycetota</taxon>
        <taxon>Actinomycetes</taxon>
        <taxon>Micromonosporales</taxon>
        <taxon>Micromonosporaceae</taxon>
        <taxon>Phytomonospora</taxon>
    </lineage>
</organism>
<evidence type="ECO:0000313" key="3">
    <source>
        <dbReference type="Proteomes" id="UP000548476"/>
    </source>
</evidence>